<dbReference type="Gene3D" id="3.40.50.300">
    <property type="entry name" value="P-loop containing nucleotide triphosphate hydrolases"/>
    <property type="match status" value="2"/>
</dbReference>
<evidence type="ECO:0000256" key="7">
    <source>
        <dbReference type="ARBA" id="ARBA00022759"/>
    </source>
</evidence>
<dbReference type="PROSITE" id="PS51192">
    <property type="entry name" value="HELICASE_ATP_BIND_1"/>
    <property type="match status" value="1"/>
</dbReference>
<dbReference type="Pfam" id="PF04313">
    <property type="entry name" value="HSDR_N"/>
    <property type="match status" value="1"/>
</dbReference>
<comment type="subunit">
    <text evidence="3 11">The type I restriction/modification system is composed of three polypeptides R, M and S.</text>
</comment>
<evidence type="ECO:0000313" key="14">
    <source>
        <dbReference type="Proteomes" id="UP000251995"/>
    </source>
</evidence>
<dbReference type="InterPro" id="IPR051268">
    <property type="entry name" value="Type-I_R_enzyme_R_subunit"/>
</dbReference>
<dbReference type="CDD" id="cd22332">
    <property type="entry name" value="HsdR_N"/>
    <property type="match status" value="1"/>
</dbReference>
<dbReference type="Pfam" id="PF18766">
    <property type="entry name" value="SWI2_SNF2"/>
    <property type="match status" value="1"/>
</dbReference>
<evidence type="ECO:0000256" key="8">
    <source>
        <dbReference type="ARBA" id="ARBA00022801"/>
    </source>
</evidence>
<evidence type="ECO:0000256" key="4">
    <source>
        <dbReference type="ARBA" id="ARBA00022722"/>
    </source>
</evidence>
<keyword evidence="7" id="KW-0255">Endonuclease</keyword>
<organism evidence="13 14">
    <name type="scientific">Acidipropionibacterium virtanenii</name>
    <dbReference type="NCBI Taxonomy" id="2057246"/>
    <lineage>
        <taxon>Bacteria</taxon>
        <taxon>Bacillati</taxon>
        <taxon>Actinomycetota</taxon>
        <taxon>Actinomycetes</taxon>
        <taxon>Propionibacteriales</taxon>
        <taxon>Propionibacteriaceae</taxon>
        <taxon>Acidipropionibacterium</taxon>
    </lineage>
</organism>
<dbReference type="Gene3D" id="3.90.1570.50">
    <property type="match status" value="1"/>
</dbReference>
<dbReference type="KEGG" id="acij:JS278_02559"/>
<evidence type="ECO:0000256" key="10">
    <source>
        <dbReference type="ARBA" id="ARBA00023125"/>
    </source>
</evidence>
<dbReference type="EC" id="3.1.21.3" evidence="11"/>
<dbReference type="GO" id="GO:0005524">
    <property type="term" value="F:ATP binding"/>
    <property type="evidence" value="ECO:0007669"/>
    <property type="project" value="UniProtKB-KW"/>
</dbReference>
<dbReference type="EMBL" id="CP025198">
    <property type="protein sequence ID" value="AXE39697.1"/>
    <property type="molecule type" value="Genomic_DNA"/>
</dbReference>
<keyword evidence="4" id="KW-0540">Nuclease</keyword>
<keyword evidence="9 11" id="KW-0067">ATP-binding</keyword>
<gene>
    <name evidence="13" type="primary">hsdR</name>
    <name evidence="13" type="ORF">JS278_02559</name>
</gene>
<dbReference type="SMART" id="SM00487">
    <property type="entry name" value="DEXDc"/>
    <property type="match status" value="1"/>
</dbReference>
<dbReference type="PANTHER" id="PTHR30195:SF15">
    <property type="entry name" value="TYPE I RESTRICTION ENZYME HINDI ENDONUCLEASE SUBUNIT"/>
    <property type="match status" value="1"/>
</dbReference>
<proteinExistence type="inferred from homology"/>
<dbReference type="InterPro" id="IPR007409">
    <property type="entry name" value="Restrct_endonuc_type1_HsdR_N"/>
</dbReference>
<dbReference type="CDD" id="cd18030">
    <property type="entry name" value="DEXHc_RE_I_HsdR"/>
    <property type="match status" value="1"/>
</dbReference>
<reference evidence="13 14" key="1">
    <citation type="submission" date="2017-12" db="EMBL/GenBank/DDBJ databases">
        <title>The whole genome sequence of the Acidipropionibacterium virtanenii sp. nov. type strain JS278.</title>
        <authorList>
            <person name="Laine P."/>
            <person name="Deptula P."/>
            <person name="Varmanen P."/>
            <person name="Auvinen P."/>
        </authorList>
    </citation>
    <scope>NUCLEOTIDE SEQUENCE [LARGE SCALE GENOMIC DNA]</scope>
    <source>
        <strain evidence="13 14">JS278</strain>
    </source>
</reference>
<evidence type="ECO:0000256" key="11">
    <source>
        <dbReference type="RuleBase" id="RU364115"/>
    </source>
</evidence>
<dbReference type="InterPro" id="IPR055180">
    <property type="entry name" value="HsdR_RecA-like_helicase_dom_2"/>
</dbReference>
<sequence>MISEADWEADMLDWLAELGWQPGTGADIDGQRLSPADLILHTDLLAALRRLNPDVPDQRLAEAAAEIIAPKSQDAIAENERLHHFLVHGFRGLTYVDTQGREQTPTLRLLSDSPAENSYRAIHQVAIASGQHRRRFDVVLYLNGLPLAIVELKKASNTSATLGNAYNQLQTYLAEFPTAFRTVVATVISDGVGAKYGTPFTPSNHFTPWNIDEHGAHIDDDNQGLEHLTYGLFEPHRFVDIVKHFVTFEHGDHITKKIAKPHQYQAVRKAVERTLTAVDSNGKAGVVWHTQGSGKSMEMELYANLVMSDPALLNPTIVVITDRRDLDGQLYDIFNRSTLLPEKPRQIRRRQELRDSLSNRNSGGIYFTTLQKFGLTDEERDRGADHPLLTDRHNVIVIVDEAHRSHYDDLDGYARHLKDALPHGTLIAFTGTPISKPEHDTREVFGDYIDIYDLTQAVADGATVPVYFEPRLVKVALAPGLSAEEIDEAADEQTAGLDDSERERIERTVAVINAIYGAPERLAALATDIVAHWERRRDLMAEYLQPTDPGDLAVPHGKGIIVCGTREIAARLYDEIVALRPGWHSDDDRTGVIKVVYSGSASDPDPIRKHVRRESQNKAIKNRLKDVNDELELVIVKDMMLTGFDAPAWHTMYLDRPLKGAQLMQALARVNRTFRGKKAGLLVAYAPLADNLKAALREYTARDEENEPVGKDISAAVHETRRLVEALRGLLAGCDWRSVLEGGGRRAARDAVTKAVEYLRSAATPGNRVEEGQATLKERFRMLSGQLGRMWALSAGSENLNELRQEIRFYEEVRGWMAKWDAREREASGQAIPEEVQRMLKGLVAEATAAGDVADIYAEAGIDLPDLRALTPEKAEELAKSDKPQLAIEALRDMLMAEAKAATAHNLTRRTMFSERINDLMIRYTNQQLTSVEAITLFLRMAGDVAAEAARGERFDPPLSADELAFYDAVSQNDSAVELMGDDVLAVIARELVGVMRRDTRTDWRVRADVRAKLRSAVKRLLRKYKYPPDKQPTAVKRVIDQMEELAPGYAAR</sequence>
<evidence type="ECO:0000256" key="9">
    <source>
        <dbReference type="ARBA" id="ARBA00022840"/>
    </source>
</evidence>
<keyword evidence="8 11" id="KW-0378">Hydrolase</keyword>
<dbReference type="Pfam" id="PF22679">
    <property type="entry name" value="T1R_D3-like"/>
    <property type="match status" value="1"/>
</dbReference>
<comment type="similarity">
    <text evidence="2 11">Belongs to the HsdR family.</text>
</comment>
<comment type="catalytic activity">
    <reaction evidence="1 11">
        <text>Endonucleolytic cleavage of DNA to give random double-stranded fragments with terminal 5'-phosphates, ATP is simultaneously hydrolyzed.</text>
        <dbReference type="EC" id="3.1.21.3"/>
    </reaction>
</comment>
<feature type="domain" description="Helicase ATP-binding" evidence="12">
    <location>
        <begin position="276"/>
        <end position="451"/>
    </location>
</feature>
<evidence type="ECO:0000256" key="2">
    <source>
        <dbReference type="ARBA" id="ARBA00008598"/>
    </source>
</evidence>
<dbReference type="InterPro" id="IPR014001">
    <property type="entry name" value="Helicase_ATP-bd"/>
</dbReference>
<evidence type="ECO:0000256" key="5">
    <source>
        <dbReference type="ARBA" id="ARBA00022741"/>
    </source>
</evidence>
<dbReference type="SUPFAM" id="SSF52540">
    <property type="entry name" value="P-loop containing nucleoside triphosphate hydrolases"/>
    <property type="match status" value="2"/>
</dbReference>
<accession>A0A344UWP9</accession>
<dbReference type="RefSeq" id="WP_114045536.1">
    <property type="nucleotide sequence ID" value="NZ_CP025198.1"/>
</dbReference>
<evidence type="ECO:0000259" key="12">
    <source>
        <dbReference type="PROSITE" id="PS51192"/>
    </source>
</evidence>
<comment type="function">
    <text evidence="11">Subunit R is required for both nuclease and ATPase activities, but not for modification.</text>
</comment>
<dbReference type="InterPro" id="IPR021810">
    <property type="entry name" value="T1RH-like_C"/>
</dbReference>
<dbReference type="InterPro" id="IPR040980">
    <property type="entry name" value="SWI2_SNF2"/>
</dbReference>
<dbReference type="InterPro" id="IPR004473">
    <property type="entry name" value="Restrct_endonuc_typeI_HsdR"/>
</dbReference>
<dbReference type="GO" id="GO:0003677">
    <property type="term" value="F:DNA binding"/>
    <property type="evidence" value="ECO:0007669"/>
    <property type="project" value="UniProtKB-KW"/>
</dbReference>
<dbReference type="PANTHER" id="PTHR30195">
    <property type="entry name" value="TYPE I SITE-SPECIFIC DEOXYRIBONUCLEASE PROTEIN SUBUNIT M AND R"/>
    <property type="match status" value="1"/>
</dbReference>
<name>A0A344UWP9_9ACTN</name>
<keyword evidence="6 11" id="KW-0680">Restriction system</keyword>
<dbReference type="Proteomes" id="UP000251995">
    <property type="component" value="Chromosome"/>
</dbReference>
<evidence type="ECO:0000313" key="13">
    <source>
        <dbReference type="EMBL" id="AXE39697.1"/>
    </source>
</evidence>
<evidence type="ECO:0000256" key="3">
    <source>
        <dbReference type="ARBA" id="ARBA00011296"/>
    </source>
</evidence>
<keyword evidence="5 11" id="KW-0547">Nucleotide-binding</keyword>
<evidence type="ECO:0000256" key="6">
    <source>
        <dbReference type="ARBA" id="ARBA00022747"/>
    </source>
</evidence>
<dbReference type="GO" id="GO:0009035">
    <property type="term" value="F:type I site-specific deoxyribonuclease activity"/>
    <property type="evidence" value="ECO:0007669"/>
    <property type="project" value="UniProtKB-EC"/>
</dbReference>
<keyword evidence="14" id="KW-1185">Reference proteome</keyword>
<dbReference type="GO" id="GO:0009307">
    <property type="term" value="P:DNA restriction-modification system"/>
    <property type="evidence" value="ECO:0007669"/>
    <property type="project" value="UniProtKB-KW"/>
</dbReference>
<dbReference type="OrthoDB" id="9758243at2"/>
<dbReference type="AlphaFoldDB" id="A0A344UWP9"/>
<dbReference type="REBASE" id="160462">
    <property type="entry name" value="AviJS278IP"/>
</dbReference>
<dbReference type="CDD" id="cd18800">
    <property type="entry name" value="SF2_C_EcoR124I-like"/>
    <property type="match status" value="1"/>
</dbReference>
<protein>
    <recommendedName>
        <fullName evidence="11">Type I restriction enzyme endonuclease subunit</fullName>
        <shortName evidence="11">R protein</shortName>
        <ecNumber evidence="11">3.1.21.3</ecNumber>
    </recommendedName>
</protein>
<dbReference type="NCBIfam" id="TIGR00348">
    <property type="entry name" value="hsdR"/>
    <property type="match status" value="1"/>
</dbReference>
<evidence type="ECO:0000256" key="1">
    <source>
        <dbReference type="ARBA" id="ARBA00000851"/>
    </source>
</evidence>
<dbReference type="Pfam" id="PF11867">
    <property type="entry name" value="T1RH-like_C"/>
    <property type="match status" value="1"/>
</dbReference>
<dbReference type="InterPro" id="IPR027417">
    <property type="entry name" value="P-loop_NTPase"/>
</dbReference>
<keyword evidence="10 11" id="KW-0238">DNA-binding</keyword>